<dbReference type="Proteomes" id="UP000663823">
    <property type="component" value="Unassembled WGS sequence"/>
</dbReference>
<sequence>MPWNEKWTYDFDESRKKAEHWEYRPEMKRALGSIPSIMMWDDHDIFDSAGSYSPLLHQSPIMKGLFEMAQKIRLLFQHHTTPEKAREHRLFGYQGHSLLARCGPNLLILAADGRTEQQVNSIFGLSGTYDHLLDEWTYVNHITECNDVLQRFQNLAEKNKIQVTFFSSGVHCCGVSRFRTRRIEPFAPNQDPKLMYHIISSAIVHKPPLKPFIQAAHLFRTK</sequence>
<reference evidence="2" key="1">
    <citation type="submission" date="2021-02" db="EMBL/GenBank/DDBJ databases">
        <authorList>
            <person name="Nowell W R."/>
        </authorList>
    </citation>
    <scope>NUCLEOTIDE SEQUENCE</scope>
</reference>
<dbReference type="InterPro" id="IPR043904">
    <property type="entry name" value="PhoD_2-like"/>
</dbReference>
<dbReference type="AlphaFoldDB" id="A0A818PNL9"/>
<dbReference type="Gene3D" id="3.60.21.70">
    <property type="entry name" value="PhoD-like phosphatase"/>
    <property type="match status" value="1"/>
</dbReference>
<gene>
    <name evidence="2" type="ORF">OTI717_LOCUS8057</name>
</gene>
<proteinExistence type="predicted"/>
<comment type="caution">
    <text evidence="2">The sequence shown here is derived from an EMBL/GenBank/DDBJ whole genome shotgun (WGS) entry which is preliminary data.</text>
</comment>
<evidence type="ECO:0000313" key="3">
    <source>
        <dbReference type="Proteomes" id="UP000663823"/>
    </source>
</evidence>
<dbReference type="EMBL" id="CAJOAX010000628">
    <property type="protein sequence ID" value="CAF3625963.1"/>
    <property type="molecule type" value="Genomic_DNA"/>
</dbReference>
<feature type="domain" description="PhoD-like phosphatase" evidence="1">
    <location>
        <begin position="20"/>
        <end position="122"/>
    </location>
</feature>
<evidence type="ECO:0000259" key="1">
    <source>
        <dbReference type="Pfam" id="PF19050"/>
    </source>
</evidence>
<dbReference type="InterPro" id="IPR038607">
    <property type="entry name" value="PhoD-like_sf"/>
</dbReference>
<dbReference type="GO" id="GO:0016020">
    <property type="term" value="C:membrane"/>
    <property type="evidence" value="ECO:0007669"/>
    <property type="project" value="TreeGrafter"/>
</dbReference>
<evidence type="ECO:0000313" key="2">
    <source>
        <dbReference type="EMBL" id="CAF3625963.1"/>
    </source>
</evidence>
<name>A0A818PNL9_9BILA</name>
<organism evidence="2 3">
    <name type="scientific">Rotaria sordida</name>
    <dbReference type="NCBI Taxonomy" id="392033"/>
    <lineage>
        <taxon>Eukaryota</taxon>
        <taxon>Metazoa</taxon>
        <taxon>Spiralia</taxon>
        <taxon>Gnathifera</taxon>
        <taxon>Rotifera</taxon>
        <taxon>Eurotatoria</taxon>
        <taxon>Bdelloidea</taxon>
        <taxon>Philodinida</taxon>
        <taxon>Philodinidae</taxon>
        <taxon>Rotaria</taxon>
    </lineage>
</organism>
<accession>A0A818PNL9</accession>
<dbReference type="PANTHER" id="PTHR46689">
    <property type="entry name" value="MEMBRANE PROTEIN, PUTATIVE-RELATED"/>
    <property type="match status" value="1"/>
</dbReference>
<dbReference type="PANTHER" id="PTHR46689:SF1">
    <property type="entry name" value="PHOD-LIKE PHOSPHATASE DOMAIN-CONTAINING PROTEIN"/>
    <property type="match status" value="1"/>
</dbReference>
<dbReference type="Pfam" id="PF19050">
    <property type="entry name" value="PhoD_2"/>
    <property type="match status" value="1"/>
</dbReference>
<protein>
    <recommendedName>
        <fullName evidence="1">PhoD-like phosphatase domain-containing protein</fullName>
    </recommendedName>
</protein>